<comment type="caution">
    <text evidence="9">The sequence shown here is derived from an EMBL/GenBank/DDBJ whole genome shotgun (WGS) entry which is preliminary data.</text>
</comment>
<dbReference type="SMART" id="SM00338">
    <property type="entry name" value="BRLZ"/>
    <property type="match status" value="1"/>
</dbReference>
<feature type="domain" description="BZIP" evidence="8">
    <location>
        <begin position="229"/>
        <end position="284"/>
    </location>
</feature>
<gene>
    <name evidence="9" type="ORF">SLEP1_g972</name>
</gene>
<accession>A0AAV5HCB9</accession>
<dbReference type="InterPro" id="IPR046347">
    <property type="entry name" value="bZIP_sf"/>
</dbReference>
<dbReference type="Proteomes" id="UP001054252">
    <property type="component" value="Unassembled WGS sequence"/>
</dbReference>
<protein>
    <recommendedName>
        <fullName evidence="8">BZIP domain-containing protein</fullName>
    </recommendedName>
</protein>
<feature type="compositionally biased region" description="Polar residues" evidence="7">
    <location>
        <begin position="155"/>
        <end position="173"/>
    </location>
</feature>
<dbReference type="Pfam" id="PF00170">
    <property type="entry name" value="bZIP_1"/>
    <property type="match status" value="1"/>
</dbReference>
<dbReference type="FunFam" id="1.20.5.170:FF:000020">
    <property type="entry name" value="BZIP transcription factor"/>
    <property type="match status" value="1"/>
</dbReference>
<feature type="compositionally biased region" description="Basic and acidic residues" evidence="7">
    <location>
        <begin position="228"/>
        <end position="244"/>
    </location>
</feature>
<dbReference type="PANTHER" id="PTHR46408">
    <property type="entry name" value="BASIC LEUCINE ZIPPER 63"/>
    <property type="match status" value="1"/>
</dbReference>
<evidence type="ECO:0000313" key="10">
    <source>
        <dbReference type="Proteomes" id="UP001054252"/>
    </source>
</evidence>
<dbReference type="GO" id="GO:0005634">
    <property type="term" value="C:nucleus"/>
    <property type="evidence" value="ECO:0007669"/>
    <property type="project" value="UniProtKB-SubCell"/>
</dbReference>
<evidence type="ECO:0000256" key="6">
    <source>
        <dbReference type="ARBA" id="ARBA00023242"/>
    </source>
</evidence>
<dbReference type="PROSITE" id="PS00036">
    <property type="entry name" value="BZIP_BASIC"/>
    <property type="match status" value="1"/>
</dbReference>
<organism evidence="9 10">
    <name type="scientific">Rubroshorea leprosula</name>
    <dbReference type="NCBI Taxonomy" id="152421"/>
    <lineage>
        <taxon>Eukaryota</taxon>
        <taxon>Viridiplantae</taxon>
        <taxon>Streptophyta</taxon>
        <taxon>Embryophyta</taxon>
        <taxon>Tracheophyta</taxon>
        <taxon>Spermatophyta</taxon>
        <taxon>Magnoliopsida</taxon>
        <taxon>eudicotyledons</taxon>
        <taxon>Gunneridae</taxon>
        <taxon>Pentapetalae</taxon>
        <taxon>rosids</taxon>
        <taxon>malvids</taxon>
        <taxon>Malvales</taxon>
        <taxon>Dipterocarpaceae</taxon>
        <taxon>Rubroshorea</taxon>
    </lineage>
</organism>
<dbReference type="InterPro" id="IPR020983">
    <property type="entry name" value="Basic_leucine-zipper_C"/>
</dbReference>
<evidence type="ECO:0000313" key="9">
    <source>
        <dbReference type="EMBL" id="GKU86448.1"/>
    </source>
</evidence>
<evidence type="ECO:0000256" key="7">
    <source>
        <dbReference type="SAM" id="MobiDB-lite"/>
    </source>
</evidence>
<dbReference type="PANTHER" id="PTHR46408:SF5">
    <property type="entry name" value="BASIC LEUCINE ZIPPER 10"/>
    <property type="match status" value="1"/>
</dbReference>
<dbReference type="SUPFAM" id="SSF57959">
    <property type="entry name" value="Leucine zipper domain"/>
    <property type="match status" value="1"/>
</dbReference>
<keyword evidence="5" id="KW-0804">Transcription</keyword>
<feature type="compositionally biased region" description="Polar residues" evidence="7">
    <location>
        <begin position="185"/>
        <end position="202"/>
    </location>
</feature>
<keyword evidence="10" id="KW-1185">Reference proteome</keyword>
<evidence type="ECO:0000256" key="3">
    <source>
        <dbReference type="ARBA" id="ARBA00023015"/>
    </source>
</evidence>
<keyword evidence="4" id="KW-0238">DNA-binding</keyword>
<dbReference type="Pfam" id="PF12498">
    <property type="entry name" value="bZIP_C"/>
    <property type="match status" value="1"/>
</dbReference>
<dbReference type="EMBL" id="BPVZ01000001">
    <property type="protein sequence ID" value="GKU86448.1"/>
    <property type="molecule type" value="Genomic_DNA"/>
</dbReference>
<evidence type="ECO:0000256" key="1">
    <source>
        <dbReference type="ARBA" id="ARBA00004123"/>
    </source>
</evidence>
<dbReference type="Gene3D" id="1.20.5.170">
    <property type="match status" value="1"/>
</dbReference>
<keyword evidence="6" id="KW-0539">Nucleus</keyword>
<evidence type="ECO:0000256" key="4">
    <source>
        <dbReference type="ARBA" id="ARBA00023125"/>
    </source>
</evidence>
<evidence type="ECO:0000259" key="8">
    <source>
        <dbReference type="PROSITE" id="PS50217"/>
    </source>
</evidence>
<feature type="compositionally biased region" description="Acidic residues" evidence="7">
    <location>
        <begin position="210"/>
        <end position="227"/>
    </location>
</feature>
<comment type="subcellular location">
    <subcellularLocation>
        <location evidence="1">Nucleus</location>
    </subcellularLocation>
</comment>
<dbReference type="PROSITE" id="PS50217">
    <property type="entry name" value="BZIP"/>
    <property type="match status" value="1"/>
</dbReference>
<dbReference type="GO" id="GO:0046983">
    <property type="term" value="F:protein dimerization activity"/>
    <property type="evidence" value="ECO:0007669"/>
    <property type="project" value="UniProtKB-ARBA"/>
</dbReference>
<proteinExistence type="inferred from homology"/>
<dbReference type="GO" id="GO:0003677">
    <property type="term" value="F:DNA binding"/>
    <property type="evidence" value="ECO:0007669"/>
    <property type="project" value="UniProtKB-KW"/>
</dbReference>
<keyword evidence="3" id="KW-0805">Transcription regulation</keyword>
<evidence type="ECO:0000256" key="5">
    <source>
        <dbReference type="ARBA" id="ARBA00023163"/>
    </source>
</evidence>
<comment type="similarity">
    <text evidence="2">Belongs to the bZIP family.</text>
</comment>
<feature type="region of interest" description="Disordered" evidence="7">
    <location>
        <begin position="94"/>
        <end position="118"/>
    </location>
</feature>
<dbReference type="GO" id="GO:0003700">
    <property type="term" value="F:DNA-binding transcription factor activity"/>
    <property type="evidence" value="ECO:0007669"/>
    <property type="project" value="InterPro"/>
</dbReference>
<reference evidence="9 10" key="1">
    <citation type="journal article" date="2021" name="Commun. Biol.">
        <title>The genome of Shorea leprosula (Dipterocarpaceae) highlights the ecological relevance of drought in aseasonal tropical rainforests.</title>
        <authorList>
            <person name="Ng K.K.S."/>
            <person name="Kobayashi M.J."/>
            <person name="Fawcett J.A."/>
            <person name="Hatakeyama M."/>
            <person name="Paape T."/>
            <person name="Ng C.H."/>
            <person name="Ang C.C."/>
            <person name="Tnah L.H."/>
            <person name="Lee C.T."/>
            <person name="Nishiyama T."/>
            <person name="Sese J."/>
            <person name="O'Brien M.J."/>
            <person name="Copetti D."/>
            <person name="Mohd Noor M.I."/>
            <person name="Ong R.C."/>
            <person name="Putra M."/>
            <person name="Sireger I.Z."/>
            <person name="Indrioko S."/>
            <person name="Kosugi Y."/>
            <person name="Izuno A."/>
            <person name="Isagi Y."/>
            <person name="Lee S.L."/>
            <person name="Shimizu K.K."/>
        </authorList>
    </citation>
    <scope>NUCLEOTIDE SEQUENCE [LARGE SCALE GENOMIC DNA]</scope>
    <source>
        <strain evidence="9">214</strain>
    </source>
</reference>
<feature type="region of interest" description="Disordered" evidence="7">
    <location>
        <begin position="153"/>
        <end position="252"/>
    </location>
</feature>
<dbReference type="InterPro" id="IPR004827">
    <property type="entry name" value="bZIP"/>
</dbReference>
<sequence>MNSVFSVDDFSDAFWAAVAAETATGMNPSQSVLALEKLLEECSHMSLPTTSCAGQNVIAPNSEAAAAAVAAASQPSGSKVEDGDDDSDIVEIGKSNFQNRDLYRRPPPSDPTATVSINPGDEYREVLKSKLNLACAFALSRLDTQASGAEFDDSSVLSDNQRHQSGSQAQGFSKAQGEPDPAASGISTPTVTQRSGTQVRQATSGSSREDSDDEDLDGDTETNDMDPADAKRERRMKSNRESARRSRRRKQAHLTDLEAQVGQLRVERSTLLKSLTDVNQKYDESSVDNRILKADIETLRARVKLAEETVKRVTGINPQLLSRPNVPNAGMPFINSPLEATAGAAIPMQPNANPFLHQPVPAIATAVHHQILDNSFPSNNIIPPIVNPQIDVGAKNSTGTTSTLEHVQDQLGLDIMQKQTGNGISQHGALPGRES</sequence>
<name>A0AAV5HCB9_9ROSI</name>
<dbReference type="AlphaFoldDB" id="A0AAV5HCB9"/>
<evidence type="ECO:0000256" key="2">
    <source>
        <dbReference type="ARBA" id="ARBA00007163"/>
    </source>
</evidence>